<keyword evidence="2" id="KW-0539">Nucleus</keyword>
<dbReference type="PANTHER" id="PTHR48033:SF10">
    <property type="entry name" value="RNA-BINDING PROTEIN SQUID"/>
    <property type="match status" value="1"/>
</dbReference>
<dbReference type="Gene3D" id="3.30.70.330">
    <property type="match status" value="1"/>
</dbReference>
<evidence type="ECO:0000256" key="2">
    <source>
        <dbReference type="ARBA" id="ARBA00023242"/>
    </source>
</evidence>
<evidence type="ECO:0000256" key="1">
    <source>
        <dbReference type="ARBA" id="ARBA00004123"/>
    </source>
</evidence>
<dbReference type="InterPro" id="IPR035979">
    <property type="entry name" value="RBD_domain_sf"/>
</dbReference>
<dbReference type="GO" id="GO:0000785">
    <property type="term" value="C:chromatin"/>
    <property type="evidence" value="ECO:0007669"/>
    <property type="project" value="TreeGrafter"/>
</dbReference>
<organism evidence="6 7">
    <name type="scientific">Steinernema hermaphroditum</name>
    <dbReference type="NCBI Taxonomy" id="289476"/>
    <lineage>
        <taxon>Eukaryota</taxon>
        <taxon>Metazoa</taxon>
        <taxon>Ecdysozoa</taxon>
        <taxon>Nematoda</taxon>
        <taxon>Chromadorea</taxon>
        <taxon>Rhabditida</taxon>
        <taxon>Tylenchina</taxon>
        <taxon>Panagrolaimomorpha</taxon>
        <taxon>Strongyloidoidea</taxon>
        <taxon>Steinernematidae</taxon>
        <taxon>Steinernema</taxon>
    </lineage>
</organism>
<reference evidence="6" key="1">
    <citation type="submission" date="2023-06" db="EMBL/GenBank/DDBJ databases">
        <title>Genomic analysis of the entomopathogenic nematode Steinernema hermaphroditum.</title>
        <authorList>
            <person name="Schwarz E.M."/>
            <person name="Heppert J.K."/>
            <person name="Baniya A."/>
            <person name="Schwartz H.T."/>
            <person name="Tan C.-H."/>
            <person name="Antoshechkin I."/>
            <person name="Sternberg P.W."/>
            <person name="Goodrich-Blair H."/>
            <person name="Dillman A.R."/>
        </authorList>
    </citation>
    <scope>NUCLEOTIDE SEQUENCE</scope>
    <source>
        <strain evidence="6">PS9179</strain>
        <tissue evidence="6">Whole animal</tissue>
    </source>
</reference>
<dbReference type="AlphaFoldDB" id="A0AA39GV55"/>
<dbReference type="Pfam" id="PF00076">
    <property type="entry name" value="RRM_1"/>
    <property type="match status" value="1"/>
</dbReference>
<evidence type="ECO:0000259" key="5">
    <source>
        <dbReference type="PROSITE" id="PS50102"/>
    </source>
</evidence>
<sequence>MFQLSSYPLRPHAGSRPNNGAPRGAAENRQSREQPALNEESRWPPITYTDSDDIDQEPSVFDVICGGDDLHRHFSRYGTVQNVTLPRDRDAREHRGYGYVLFTEKDCMQNVLNPDHWHIINDQEVDVQPLIGNEFHDERQRKAAENAEMVKMFQAMKATDEEESFQRMAPWPKPKTSFRSRRMAQIEPDIDHPAGEDENEVLAAFVEFQRNYE</sequence>
<dbReference type="SUPFAM" id="SSF54928">
    <property type="entry name" value="RNA-binding domain, RBD"/>
    <property type="match status" value="1"/>
</dbReference>
<dbReference type="InterPro" id="IPR012677">
    <property type="entry name" value="Nucleotide-bd_a/b_plait_sf"/>
</dbReference>
<dbReference type="GO" id="GO:0005654">
    <property type="term" value="C:nucleoplasm"/>
    <property type="evidence" value="ECO:0007669"/>
    <property type="project" value="TreeGrafter"/>
</dbReference>
<feature type="region of interest" description="Disordered" evidence="4">
    <location>
        <begin position="1"/>
        <end position="52"/>
    </location>
</feature>
<dbReference type="GO" id="GO:0010468">
    <property type="term" value="P:regulation of gene expression"/>
    <property type="evidence" value="ECO:0007669"/>
    <property type="project" value="TreeGrafter"/>
</dbReference>
<dbReference type="EMBL" id="JAUCMV010000005">
    <property type="protein sequence ID" value="KAK0394147.1"/>
    <property type="molecule type" value="Genomic_DNA"/>
</dbReference>
<dbReference type="InterPro" id="IPR000504">
    <property type="entry name" value="RRM_dom"/>
</dbReference>
<gene>
    <name evidence="6" type="ORF">QR680_000591</name>
</gene>
<protein>
    <recommendedName>
        <fullName evidence="5">RRM domain-containing protein</fullName>
    </recommendedName>
</protein>
<dbReference type="SMART" id="SM00360">
    <property type="entry name" value="RRM"/>
    <property type="match status" value="1"/>
</dbReference>
<evidence type="ECO:0000313" key="6">
    <source>
        <dbReference type="EMBL" id="KAK0394147.1"/>
    </source>
</evidence>
<comment type="caution">
    <text evidence="6">The sequence shown here is derived from an EMBL/GenBank/DDBJ whole genome shotgun (WGS) entry which is preliminary data.</text>
</comment>
<keyword evidence="3" id="KW-0694">RNA-binding</keyword>
<accession>A0AA39GV55</accession>
<dbReference type="PANTHER" id="PTHR48033">
    <property type="entry name" value="RNA-BINDING (RRM/RBD/RNP MOTIFS) FAMILY PROTEIN"/>
    <property type="match status" value="1"/>
</dbReference>
<dbReference type="GO" id="GO:0003723">
    <property type="term" value="F:RNA binding"/>
    <property type="evidence" value="ECO:0007669"/>
    <property type="project" value="UniProtKB-UniRule"/>
</dbReference>
<comment type="subcellular location">
    <subcellularLocation>
        <location evidence="1">Nucleus</location>
    </subcellularLocation>
</comment>
<evidence type="ECO:0000256" key="3">
    <source>
        <dbReference type="PROSITE-ProRule" id="PRU00176"/>
    </source>
</evidence>
<dbReference type="Proteomes" id="UP001175271">
    <property type="component" value="Unassembled WGS sequence"/>
</dbReference>
<name>A0AA39GV55_9BILA</name>
<feature type="domain" description="RRM" evidence="5">
    <location>
        <begin position="68"/>
        <end position="142"/>
    </location>
</feature>
<keyword evidence="7" id="KW-1185">Reference proteome</keyword>
<evidence type="ECO:0000256" key="4">
    <source>
        <dbReference type="SAM" id="MobiDB-lite"/>
    </source>
</evidence>
<dbReference type="PROSITE" id="PS50102">
    <property type="entry name" value="RRM"/>
    <property type="match status" value="1"/>
</dbReference>
<evidence type="ECO:0000313" key="7">
    <source>
        <dbReference type="Proteomes" id="UP001175271"/>
    </source>
</evidence>
<proteinExistence type="predicted"/>